<evidence type="ECO:0000313" key="1">
    <source>
        <dbReference type="EMBL" id="WGD40488.1"/>
    </source>
</evidence>
<dbReference type="EMBL" id="CP121682">
    <property type="protein sequence ID" value="WGD40488.1"/>
    <property type="molecule type" value="Genomic_DNA"/>
</dbReference>
<organism evidence="1 2">
    <name type="scientific">Streptomyces cathayae</name>
    <dbReference type="NCBI Taxonomy" id="3031124"/>
    <lineage>
        <taxon>Bacteria</taxon>
        <taxon>Bacillati</taxon>
        <taxon>Actinomycetota</taxon>
        <taxon>Actinomycetes</taxon>
        <taxon>Kitasatosporales</taxon>
        <taxon>Streptomycetaceae</taxon>
        <taxon>Streptomyces</taxon>
    </lineage>
</organism>
<sequence length="103" mass="11419">MRYVLLRDPGSNNPFMLLFPEGGGEQAPPVSAVVLGERRLAALPEAVGTARLHQMSGESLYAVPWVVDRPCYPLDRMFLLDADDPECARSLDRLIGIQRPEAR</sequence>
<proteinExistence type="predicted"/>
<evidence type="ECO:0000313" key="2">
    <source>
        <dbReference type="Proteomes" id="UP001216440"/>
    </source>
</evidence>
<reference evidence="1 2" key="1">
    <citation type="submission" date="2023-03" db="EMBL/GenBank/DDBJ databases">
        <authorList>
            <person name="Mo P."/>
        </authorList>
    </citation>
    <scope>NUCLEOTIDE SEQUENCE [LARGE SCALE GENOMIC DNA]</scope>
    <source>
        <strain evidence="1 2">HUAS 5</strain>
    </source>
</reference>
<dbReference type="RefSeq" id="WP_279333554.1">
    <property type="nucleotide sequence ID" value="NZ_CP121682.1"/>
</dbReference>
<protein>
    <submittedName>
        <fullName evidence="1">Uncharacterized protein</fullName>
    </submittedName>
</protein>
<name>A0ABY8JYL9_9ACTN</name>
<dbReference type="Proteomes" id="UP001216440">
    <property type="component" value="Chromosome"/>
</dbReference>
<accession>A0ABY8JYL9</accession>
<gene>
    <name evidence="1" type="ORF">PYS65_10235</name>
</gene>
<keyword evidence="2" id="KW-1185">Reference proteome</keyword>